<feature type="transmembrane region" description="Helical" evidence="8">
    <location>
        <begin position="72"/>
        <end position="91"/>
    </location>
</feature>
<evidence type="ECO:0000313" key="9">
    <source>
        <dbReference type="EMBL" id="MBC5737734.1"/>
    </source>
</evidence>
<comment type="similarity">
    <text evidence="2">Belongs to the auxin efflux carrier (TC 2.A.69) family.</text>
</comment>
<keyword evidence="6 8" id="KW-1133">Transmembrane helix</keyword>
<feature type="transmembrane region" description="Helical" evidence="8">
    <location>
        <begin position="291"/>
        <end position="314"/>
    </location>
</feature>
<feature type="transmembrane region" description="Helical" evidence="8">
    <location>
        <begin position="243"/>
        <end position="271"/>
    </location>
</feature>
<protein>
    <submittedName>
        <fullName evidence="9">AEC family transporter</fullName>
    </submittedName>
</protein>
<evidence type="ECO:0000256" key="2">
    <source>
        <dbReference type="ARBA" id="ARBA00010145"/>
    </source>
</evidence>
<accession>A0A8J6MDH5</accession>
<keyword evidence="3" id="KW-0813">Transport</keyword>
<dbReference type="InterPro" id="IPR038770">
    <property type="entry name" value="Na+/solute_symporter_sf"/>
</dbReference>
<evidence type="ECO:0000256" key="1">
    <source>
        <dbReference type="ARBA" id="ARBA00004651"/>
    </source>
</evidence>
<dbReference type="EMBL" id="JACOPQ010000009">
    <property type="protein sequence ID" value="MBC5737734.1"/>
    <property type="molecule type" value="Genomic_DNA"/>
</dbReference>
<organism evidence="9 10">
    <name type="scientific">Lawsonibacter faecis</name>
    <dbReference type="NCBI Taxonomy" id="2763052"/>
    <lineage>
        <taxon>Bacteria</taxon>
        <taxon>Bacillati</taxon>
        <taxon>Bacillota</taxon>
        <taxon>Clostridia</taxon>
        <taxon>Eubacteriales</taxon>
        <taxon>Oscillospiraceae</taxon>
        <taxon>Lawsonibacter</taxon>
    </lineage>
</organism>
<comment type="caution">
    <text evidence="9">The sequence shown here is derived from an EMBL/GenBank/DDBJ whole genome shotgun (WGS) entry which is preliminary data.</text>
</comment>
<dbReference type="Pfam" id="PF03547">
    <property type="entry name" value="Mem_trans"/>
    <property type="match status" value="2"/>
</dbReference>
<feature type="transmembrane region" description="Helical" evidence="8">
    <location>
        <begin position="103"/>
        <end position="124"/>
    </location>
</feature>
<comment type="subcellular location">
    <subcellularLocation>
        <location evidence="1">Cell membrane</location>
        <topology evidence="1">Multi-pass membrane protein</topology>
    </subcellularLocation>
</comment>
<feature type="transmembrane region" description="Helical" evidence="8">
    <location>
        <begin position="12"/>
        <end position="29"/>
    </location>
</feature>
<sequence length="320" mass="34499">MENALQNLSFSISAVFPTFALVFLGHIAMRRGVVNRAFTAKLSRICFTYFLSVRIFLDISETGLTSLKNVRLPGFALLATLAVYALLWLFAKRFVRPREDEGTFVHVGFRSSFTVLGLSMIRSIAGEAGVAQCTGLLTTVVILYNILAVFCFVGGGPKSAGRWETIKHTLVQIAKNPLILAVAAAVLSELLGWRLPPLLRSPVESLGNVAVPLSLLCVGASLDMERLRCCWKNTILSALVKTLFQAVLVVPVAVFCGFRGIELAAIAILFTSANPSACYVMTESMGGNSDLAAAAVVLSTILSVFTVTLALYLLSIFQLL</sequence>
<evidence type="ECO:0000256" key="4">
    <source>
        <dbReference type="ARBA" id="ARBA00022475"/>
    </source>
</evidence>
<gene>
    <name evidence="9" type="ORF">H8S62_12030</name>
</gene>
<evidence type="ECO:0000256" key="8">
    <source>
        <dbReference type="SAM" id="Phobius"/>
    </source>
</evidence>
<dbReference type="GO" id="GO:0055085">
    <property type="term" value="P:transmembrane transport"/>
    <property type="evidence" value="ECO:0007669"/>
    <property type="project" value="InterPro"/>
</dbReference>
<dbReference type="Gene3D" id="1.20.1530.20">
    <property type="match status" value="1"/>
</dbReference>
<evidence type="ECO:0000256" key="6">
    <source>
        <dbReference type="ARBA" id="ARBA00022989"/>
    </source>
</evidence>
<reference evidence="9" key="1">
    <citation type="submission" date="2020-08" db="EMBL/GenBank/DDBJ databases">
        <title>Genome public.</title>
        <authorList>
            <person name="Liu C."/>
            <person name="Sun Q."/>
        </authorList>
    </citation>
    <scope>NUCLEOTIDE SEQUENCE</scope>
    <source>
        <strain evidence="9">NSJ-52</strain>
    </source>
</reference>
<dbReference type="PANTHER" id="PTHR36838">
    <property type="entry name" value="AUXIN EFFLUX CARRIER FAMILY PROTEIN"/>
    <property type="match status" value="1"/>
</dbReference>
<keyword evidence="4" id="KW-1003">Cell membrane</keyword>
<dbReference type="PANTHER" id="PTHR36838:SF4">
    <property type="entry name" value="AUXIN EFFLUX CARRIER FAMILY PROTEIN"/>
    <property type="match status" value="1"/>
</dbReference>
<evidence type="ECO:0000256" key="3">
    <source>
        <dbReference type="ARBA" id="ARBA00022448"/>
    </source>
</evidence>
<proteinExistence type="inferred from homology"/>
<feature type="transmembrane region" description="Helical" evidence="8">
    <location>
        <begin position="136"/>
        <end position="155"/>
    </location>
</feature>
<keyword evidence="5 8" id="KW-0812">Transmembrane</keyword>
<evidence type="ECO:0000256" key="5">
    <source>
        <dbReference type="ARBA" id="ARBA00022692"/>
    </source>
</evidence>
<dbReference type="RefSeq" id="WP_186919527.1">
    <property type="nucleotide sequence ID" value="NZ_JACOPQ010000009.1"/>
</dbReference>
<name>A0A8J6MDH5_9FIRM</name>
<keyword evidence="7 8" id="KW-0472">Membrane</keyword>
<keyword evidence="10" id="KW-1185">Reference proteome</keyword>
<dbReference type="InterPro" id="IPR004776">
    <property type="entry name" value="Mem_transp_PIN-like"/>
</dbReference>
<dbReference type="GO" id="GO:0005886">
    <property type="term" value="C:plasma membrane"/>
    <property type="evidence" value="ECO:0007669"/>
    <property type="project" value="UniProtKB-SubCell"/>
</dbReference>
<dbReference type="AlphaFoldDB" id="A0A8J6MDH5"/>
<evidence type="ECO:0000313" key="10">
    <source>
        <dbReference type="Proteomes" id="UP000607645"/>
    </source>
</evidence>
<dbReference type="Proteomes" id="UP000607645">
    <property type="component" value="Unassembled WGS sequence"/>
</dbReference>
<evidence type="ECO:0000256" key="7">
    <source>
        <dbReference type="ARBA" id="ARBA00023136"/>
    </source>
</evidence>